<evidence type="ECO:0000259" key="2">
    <source>
        <dbReference type="PROSITE" id="PS51272"/>
    </source>
</evidence>
<name>A0ABX1XFU2_9BACL</name>
<protein>
    <recommendedName>
        <fullName evidence="2">SLH domain-containing protein</fullName>
    </recommendedName>
</protein>
<gene>
    <name evidence="3" type="ORF">GC096_22240</name>
</gene>
<accession>A0ABX1XFU2</accession>
<comment type="caution">
    <text evidence="3">The sequence shown here is derived from an EMBL/GenBank/DDBJ whole genome shotgun (WGS) entry which is preliminary data.</text>
</comment>
<evidence type="ECO:0000256" key="1">
    <source>
        <dbReference type="SAM" id="MobiDB-lite"/>
    </source>
</evidence>
<dbReference type="Proteomes" id="UP000653578">
    <property type="component" value="Unassembled WGS sequence"/>
</dbReference>
<feature type="domain" description="SLH" evidence="2">
    <location>
        <begin position="130"/>
        <end position="196"/>
    </location>
</feature>
<evidence type="ECO:0000313" key="4">
    <source>
        <dbReference type="Proteomes" id="UP000653578"/>
    </source>
</evidence>
<proteinExistence type="predicted"/>
<dbReference type="PROSITE" id="PS51272">
    <property type="entry name" value="SLH"/>
    <property type="match status" value="1"/>
</dbReference>
<dbReference type="EMBL" id="WHNY01000065">
    <property type="protein sequence ID" value="NOU66770.1"/>
    <property type="molecule type" value="Genomic_DNA"/>
</dbReference>
<sequence>MSETSSNNHRSNLNKKLKDIQGGEKKVMKKSLKVIATATLAFSMFASVAMAAETTPTAVTTQAAVKTSKDFADLAGKDAALLAKIDALLAKGFMDGKSETAFDIEGNMTRAEAAKLVAKIFNLTVGTETTSSFKDVDGTDASQAWAIPFIEAAKKAGIIDGMTDTSFAPKDNVTLGQLATLLVKGFGKATDVKTTTPWYQGYLDVAKANGVDLGTDGAKAATRADLVVGSYAADVAFQNSNKPAAASVKEVKGTGVKTVTVTLDRDVDTTKATLALTKGSVAVATTTKWSDDKKSATLTITDSKLMAGEYTVTLAGLEASAIKTATGKFTAEDEKVTKLDFLGANDTIALADTVIVKLKASNQYGEAASASAGNYTVYAGNNQDVFKKLTKNEAGELLLELDTLLPAPSPYTSGLSVIPVNIFNNDSRVTVSKNFKLGTAPFATKMEVTPVKYSSGKDSLSSTGEYVTFDVVNYDQYGNVIASDVTDQGNTRVILNGYEPAFTIGAAGDVNSDKITDVKISLNKSLDKNGEYTFSVYNQAGNATVKVAVKAGKVATKLELGELTDVIAAGDDDAYIPLTAYDANGVQLTVDELVEASNAARIHLSAGAVLQTAGDKKGKIKITGIPNTPRSVVSVTASITEVNANSFISKTYTVSDVRIPDSITVVTAPATKIIANATSAFKFMVKDQYGKDLGTFKNVDAAGNATITPTDGSNKVASYRVHVTTVQGVEVKAWNNKSTPAANFPLSADYSGSDVKDIFNQEHKFVASANLAANDKAEISAVVQKSIKTGEWTDVSNTVTKRIDSLTSADNLTYSVNTVADLINAVDTASVQKATYGLGANDTLEVLTQETASTSKLAREVTVKALDAAGNTVALPKVIKSITSSNPIVAVTGLDASAKKGFVIGNKKGTATLNVLFETNKGESLLQTVTVNVKDDLITSTKVAVGNSTRTIVEANATPNAFILANVKTTDNYGITYEGLDAQKYNYLFGVVFTVKNVNASAATNNTVTVDQYGNLTIGSSVTSFELVATSAAGFSATTFVK</sequence>
<dbReference type="Pfam" id="PF00395">
    <property type="entry name" value="SLH"/>
    <property type="match status" value="2"/>
</dbReference>
<dbReference type="RefSeq" id="WP_171633332.1">
    <property type="nucleotide sequence ID" value="NZ_WHNY01000065.1"/>
</dbReference>
<feature type="compositionally biased region" description="Polar residues" evidence="1">
    <location>
        <begin position="1"/>
        <end position="11"/>
    </location>
</feature>
<evidence type="ECO:0000313" key="3">
    <source>
        <dbReference type="EMBL" id="NOU66770.1"/>
    </source>
</evidence>
<feature type="region of interest" description="Disordered" evidence="1">
    <location>
        <begin position="1"/>
        <end position="20"/>
    </location>
</feature>
<keyword evidence="4" id="KW-1185">Reference proteome</keyword>
<dbReference type="InterPro" id="IPR001119">
    <property type="entry name" value="SLH_dom"/>
</dbReference>
<reference evidence="3 4" key="1">
    <citation type="submission" date="2019-10" db="EMBL/GenBank/DDBJ databases">
        <title>Description of Paenibacillus humi sp. nov.</title>
        <authorList>
            <person name="Carlier A."/>
            <person name="Qi S."/>
        </authorList>
    </citation>
    <scope>NUCLEOTIDE SEQUENCE [LARGE SCALE GENOMIC DNA]</scope>
    <source>
        <strain evidence="3 4">LMG 31461</strain>
    </source>
</reference>
<organism evidence="3 4">
    <name type="scientific">Paenibacillus plantarum</name>
    <dbReference type="NCBI Taxonomy" id="2654975"/>
    <lineage>
        <taxon>Bacteria</taxon>
        <taxon>Bacillati</taxon>
        <taxon>Bacillota</taxon>
        <taxon>Bacilli</taxon>
        <taxon>Bacillales</taxon>
        <taxon>Paenibacillaceae</taxon>
        <taxon>Paenibacillus</taxon>
    </lineage>
</organism>